<dbReference type="GO" id="GO:0017038">
    <property type="term" value="P:protein import"/>
    <property type="evidence" value="ECO:0007669"/>
    <property type="project" value="TreeGrafter"/>
</dbReference>
<evidence type="ECO:0000256" key="3">
    <source>
        <dbReference type="ARBA" id="ARBA00022093"/>
    </source>
</evidence>
<keyword evidence="9 13" id="KW-1133">Transmembrane helix</keyword>
<feature type="transmembrane region" description="Helical" evidence="13">
    <location>
        <begin position="181"/>
        <end position="202"/>
    </location>
</feature>
<proteinExistence type="inferred from homology"/>
<keyword evidence="4 12" id="KW-0813">Transport</keyword>
<evidence type="ECO:0000259" key="14">
    <source>
        <dbReference type="Pfam" id="PF01618"/>
    </source>
</evidence>
<evidence type="ECO:0000256" key="6">
    <source>
        <dbReference type="ARBA" id="ARBA00022519"/>
    </source>
</evidence>
<organism evidence="15 16">
    <name type="scientific">Thioploca ingrica</name>
    <dbReference type="NCBI Taxonomy" id="40754"/>
    <lineage>
        <taxon>Bacteria</taxon>
        <taxon>Pseudomonadati</taxon>
        <taxon>Pseudomonadota</taxon>
        <taxon>Gammaproteobacteria</taxon>
        <taxon>Thiotrichales</taxon>
        <taxon>Thiotrichaceae</taxon>
        <taxon>Thioploca</taxon>
    </lineage>
</organism>
<reference evidence="15 16" key="1">
    <citation type="journal article" date="2014" name="ISME J.">
        <title>Ecophysiology of Thioploca ingrica as revealed by the complete genome sequence supplemented with proteomic evidence.</title>
        <authorList>
            <person name="Kojima H."/>
            <person name="Ogura Y."/>
            <person name="Yamamoto N."/>
            <person name="Togashi T."/>
            <person name="Mori H."/>
            <person name="Watanabe T."/>
            <person name="Nemoto F."/>
            <person name="Kurokawa K."/>
            <person name="Hayashi T."/>
            <person name="Fukui M."/>
        </authorList>
    </citation>
    <scope>NUCLEOTIDE SEQUENCE [LARGE SCALE GENOMIC DNA]</scope>
</reference>
<accession>A0A090AME2</accession>
<dbReference type="AlphaFoldDB" id="A0A090AME2"/>
<comment type="function">
    <text evidence="11">Involved in the TonB-dependent energy-dependent transport of various receptor-bound substrates. Protects ExbD from proteolytic degradation and functionally stabilizes TonB.</text>
</comment>
<comment type="similarity">
    <text evidence="12">Belongs to the exbB/tolQ family.</text>
</comment>
<dbReference type="GO" id="GO:0005886">
    <property type="term" value="C:plasma membrane"/>
    <property type="evidence" value="ECO:0007669"/>
    <property type="project" value="UniProtKB-SubCell"/>
</dbReference>
<dbReference type="PANTHER" id="PTHR30625:SF14">
    <property type="entry name" value="BIOPOLYMER TRANSPORT PROTEIN EXBB"/>
    <property type="match status" value="1"/>
</dbReference>
<name>A0A090AME2_9GAMM</name>
<evidence type="ECO:0000256" key="5">
    <source>
        <dbReference type="ARBA" id="ARBA00022475"/>
    </source>
</evidence>
<evidence type="ECO:0000256" key="2">
    <source>
        <dbReference type="ARBA" id="ARBA00011471"/>
    </source>
</evidence>
<protein>
    <recommendedName>
        <fullName evidence="3">Biopolymer transport protein ExbB</fullName>
    </recommendedName>
</protein>
<dbReference type="EMBL" id="AP014633">
    <property type="protein sequence ID" value="BAP56390.1"/>
    <property type="molecule type" value="Genomic_DNA"/>
</dbReference>
<evidence type="ECO:0000313" key="16">
    <source>
        <dbReference type="Proteomes" id="UP000031623"/>
    </source>
</evidence>
<keyword evidence="7 13" id="KW-0812">Transmembrane</keyword>
<feature type="transmembrane region" description="Helical" evidence="13">
    <location>
        <begin position="20"/>
        <end position="41"/>
    </location>
</feature>
<dbReference type="HOGENOM" id="CLU_053325_2_0_6"/>
<feature type="transmembrane region" description="Helical" evidence="13">
    <location>
        <begin position="136"/>
        <end position="161"/>
    </location>
</feature>
<evidence type="ECO:0000256" key="7">
    <source>
        <dbReference type="ARBA" id="ARBA00022692"/>
    </source>
</evidence>
<evidence type="ECO:0000256" key="1">
    <source>
        <dbReference type="ARBA" id="ARBA00004429"/>
    </source>
</evidence>
<dbReference type="InterPro" id="IPR050790">
    <property type="entry name" value="ExbB/TolQ_transport"/>
</dbReference>
<keyword evidence="10 13" id="KW-0472">Membrane</keyword>
<evidence type="ECO:0000313" key="15">
    <source>
        <dbReference type="EMBL" id="BAP56390.1"/>
    </source>
</evidence>
<comment type="subunit">
    <text evidence="2">The accessory proteins ExbB and ExbD seem to form a complex with TonB.</text>
</comment>
<keyword evidence="8 12" id="KW-0653">Protein transport</keyword>
<dbReference type="STRING" id="40754.THII_2093"/>
<sequence>MAETGLQAIKITAFLHHLNSISLTILLILLFMSILTWYLIIIKTLQLGFIYWQAKKVSNLFWNNASLAPLMIYLSQTQLHDPFTHLTLQVLNAAIYYEKRLAKNLTTLCNQNEFLSRQLRRAMIEETARLESGLSILATISSTAPFIGLLGTVLGIYNALMTISVKGTASLETVAAPVGEALIMTAGGLAVAIPAVLGYNALIRGQKAFLNKLNSFAHDLQTCLNTGARMDMKNIAYIKQHLQLHQVG</sequence>
<evidence type="ECO:0000256" key="11">
    <source>
        <dbReference type="ARBA" id="ARBA00024816"/>
    </source>
</evidence>
<dbReference type="InterPro" id="IPR002898">
    <property type="entry name" value="MotA_ExbB_proton_chnl"/>
</dbReference>
<keyword evidence="16" id="KW-1185">Reference proteome</keyword>
<dbReference type="Proteomes" id="UP000031623">
    <property type="component" value="Chromosome"/>
</dbReference>
<evidence type="ECO:0000256" key="10">
    <source>
        <dbReference type="ARBA" id="ARBA00023136"/>
    </source>
</evidence>
<dbReference type="Pfam" id="PF01618">
    <property type="entry name" value="MotA_ExbB"/>
    <property type="match status" value="1"/>
</dbReference>
<keyword evidence="6" id="KW-0997">Cell inner membrane</keyword>
<evidence type="ECO:0000256" key="13">
    <source>
        <dbReference type="SAM" id="Phobius"/>
    </source>
</evidence>
<evidence type="ECO:0000256" key="9">
    <source>
        <dbReference type="ARBA" id="ARBA00022989"/>
    </source>
</evidence>
<comment type="subcellular location">
    <subcellularLocation>
        <location evidence="1">Cell inner membrane</location>
        <topology evidence="1">Multi-pass membrane protein</topology>
    </subcellularLocation>
    <subcellularLocation>
        <location evidence="12">Membrane</location>
        <topology evidence="12">Multi-pass membrane protein</topology>
    </subcellularLocation>
</comment>
<evidence type="ECO:0000256" key="4">
    <source>
        <dbReference type="ARBA" id="ARBA00022448"/>
    </source>
</evidence>
<evidence type="ECO:0000256" key="8">
    <source>
        <dbReference type="ARBA" id="ARBA00022927"/>
    </source>
</evidence>
<evidence type="ECO:0000256" key="12">
    <source>
        <dbReference type="RuleBase" id="RU004057"/>
    </source>
</evidence>
<feature type="domain" description="MotA/TolQ/ExbB proton channel" evidence="14">
    <location>
        <begin position="106"/>
        <end position="213"/>
    </location>
</feature>
<gene>
    <name evidence="15" type="ORF">THII_2093</name>
</gene>
<dbReference type="OrthoDB" id="9805133at2"/>
<keyword evidence="5" id="KW-1003">Cell membrane</keyword>
<dbReference type="PANTHER" id="PTHR30625">
    <property type="entry name" value="PROTEIN TOLQ"/>
    <property type="match status" value="1"/>
</dbReference>
<dbReference type="KEGG" id="tig:THII_2093"/>